<evidence type="ECO:0000313" key="3">
    <source>
        <dbReference type="Proteomes" id="UP000199758"/>
    </source>
</evidence>
<dbReference type="EMBL" id="FQWZ01000008">
    <property type="protein sequence ID" value="SHH30874.1"/>
    <property type="molecule type" value="Genomic_DNA"/>
</dbReference>
<dbReference type="AlphaFoldDB" id="A0A1M5RXC0"/>
<organism evidence="2 3">
    <name type="scientific">Hydrocarboniphaga daqingensis</name>
    <dbReference type="NCBI Taxonomy" id="490188"/>
    <lineage>
        <taxon>Bacteria</taxon>
        <taxon>Pseudomonadati</taxon>
        <taxon>Pseudomonadota</taxon>
        <taxon>Gammaproteobacteria</taxon>
        <taxon>Nevskiales</taxon>
        <taxon>Nevskiaceae</taxon>
        <taxon>Hydrocarboniphaga</taxon>
    </lineage>
</organism>
<evidence type="ECO:0000256" key="1">
    <source>
        <dbReference type="SAM" id="SignalP"/>
    </source>
</evidence>
<reference evidence="2 3" key="1">
    <citation type="submission" date="2016-11" db="EMBL/GenBank/DDBJ databases">
        <authorList>
            <person name="Jaros S."/>
            <person name="Januszkiewicz K."/>
            <person name="Wedrychowicz H."/>
        </authorList>
    </citation>
    <scope>NUCLEOTIDE SEQUENCE [LARGE SCALE GENOMIC DNA]</scope>
    <source>
        <strain evidence="2 3">CGMCC 1.7049</strain>
    </source>
</reference>
<proteinExistence type="predicted"/>
<dbReference type="STRING" id="490188.SAMN04488068_3256"/>
<keyword evidence="1" id="KW-0732">Signal</keyword>
<dbReference type="CDD" id="cd16329">
    <property type="entry name" value="LolA_like"/>
    <property type="match status" value="1"/>
</dbReference>
<dbReference type="Proteomes" id="UP000199758">
    <property type="component" value="Unassembled WGS sequence"/>
</dbReference>
<dbReference type="Pfam" id="PF07044">
    <property type="entry name" value="DUF1329"/>
    <property type="match status" value="1"/>
</dbReference>
<dbReference type="OrthoDB" id="178023at2"/>
<sequence length="462" mass="51284">MKRMVLLCLLSLYGHTATAGVSPAEAARLGKDLTPTGAVRAANADGSIPEWTGAAAFTDAQRAMTRAQLEDLRKNRPAELENFGGASADQPLYTVDRNNMARYADKLTAGHKAMLTMYPDYRMKVYRTIRPSFFPKEINEATAVNAVKAKLTGTDDVTGAVLGFPFPIPGSGAEPIWNHKLKFRGSAVRRFNNQAIVKADGSFSLSKLTEDLKFKYANVKQPAGPDNKLLFYFLATVLSPPRVAGQLTLVHESMDSIGAGRSAWIFTPALGRTNRAPDVGYDNPSVGSDGEQFNDQVDVFNGSLNRYDWKLLGRKEMLIAYNAYAINSPRHKYADILRPHHINQDLARYELHRVWVVEATVRAGLRHSLIRRTFYLDEDSWSIAAVDGYDGQGKLWKVQEAHLVTLPFLPTTTGSPEVIYDLRSGRYFVTALSNEDAISDFEISFEDDAFAPASLQRKARKR</sequence>
<feature type="chain" id="PRO_5012183647" description="Outer membrane lipoprotein-sorting protein" evidence="1">
    <location>
        <begin position="20"/>
        <end position="462"/>
    </location>
</feature>
<feature type="signal peptide" evidence="1">
    <location>
        <begin position="1"/>
        <end position="19"/>
    </location>
</feature>
<dbReference type="Gene3D" id="2.50.20.10">
    <property type="entry name" value="Lipoprotein localisation LolA/LolB/LppX"/>
    <property type="match status" value="1"/>
</dbReference>
<gene>
    <name evidence="2" type="ORF">SAMN04488068_3256</name>
</gene>
<dbReference type="RefSeq" id="WP_072899321.1">
    <property type="nucleotide sequence ID" value="NZ_FQWZ01000008.1"/>
</dbReference>
<name>A0A1M5RXC0_9GAMM</name>
<accession>A0A1M5RXC0</accession>
<evidence type="ECO:0008006" key="4">
    <source>
        <dbReference type="Google" id="ProtNLM"/>
    </source>
</evidence>
<evidence type="ECO:0000313" key="2">
    <source>
        <dbReference type="EMBL" id="SHH30874.1"/>
    </source>
</evidence>
<keyword evidence="3" id="KW-1185">Reference proteome</keyword>
<dbReference type="InterPro" id="IPR010752">
    <property type="entry name" value="DUF1329"/>
</dbReference>
<protein>
    <recommendedName>
        <fullName evidence="4">Outer membrane lipoprotein-sorting protein</fullName>
    </recommendedName>
</protein>